<keyword evidence="1" id="KW-0472">Membrane</keyword>
<sequence length="121" mass="13076">MYFDKTISMEHQASAITKACFYRIRNIGRIRSLISVEACKTIVCSLVTSRLDYGNAWLYGTNTNIITNAEKRFLTSTISITFLALVAGIGGITIGSSAGTASINGTSTAFASGWTRLFYIG</sequence>
<name>A0A6J7ZY08_MYTCO</name>
<evidence type="ECO:0000313" key="3">
    <source>
        <dbReference type="Proteomes" id="UP000507470"/>
    </source>
</evidence>
<evidence type="ECO:0000313" key="2">
    <source>
        <dbReference type="EMBL" id="CAC5357980.1"/>
    </source>
</evidence>
<keyword evidence="1" id="KW-1133">Transmembrane helix</keyword>
<organism evidence="2 3">
    <name type="scientific">Mytilus coruscus</name>
    <name type="common">Sea mussel</name>
    <dbReference type="NCBI Taxonomy" id="42192"/>
    <lineage>
        <taxon>Eukaryota</taxon>
        <taxon>Metazoa</taxon>
        <taxon>Spiralia</taxon>
        <taxon>Lophotrochozoa</taxon>
        <taxon>Mollusca</taxon>
        <taxon>Bivalvia</taxon>
        <taxon>Autobranchia</taxon>
        <taxon>Pteriomorphia</taxon>
        <taxon>Mytilida</taxon>
        <taxon>Mytiloidea</taxon>
        <taxon>Mytilidae</taxon>
        <taxon>Mytilinae</taxon>
        <taxon>Mytilus</taxon>
    </lineage>
</organism>
<dbReference type="Proteomes" id="UP000507470">
    <property type="component" value="Unassembled WGS sequence"/>
</dbReference>
<reference evidence="2 3" key="1">
    <citation type="submission" date="2020-06" db="EMBL/GenBank/DDBJ databases">
        <authorList>
            <person name="Li R."/>
            <person name="Bekaert M."/>
        </authorList>
    </citation>
    <scope>NUCLEOTIDE SEQUENCE [LARGE SCALE GENOMIC DNA]</scope>
    <source>
        <strain evidence="3">wild</strain>
    </source>
</reference>
<accession>A0A6J7ZY08</accession>
<dbReference type="AlphaFoldDB" id="A0A6J7ZY08"/>
<dbReference type="OrthoDB" id="6135638at2759"/>
<evidence type="ECO:0000256" key="1">
    <source>
        <dbReference type="SAM" id="Phobius"/>
    </source>
</evidence>
<gene>
    <name evidence="2" type="ORF">MCOR_1422</name>
</gene>
<proteinExistence type="predicted"/>
<protein>
    <submittedName>
        <fullName evidence="2">Uncharacterized protein</fullName>
    </submittedName>
</protein>
<keyword evidence="1" id="KW-0812">Transmembrane</keyword>
<feature type="transmembrane region" description="Helical" evidence="1">
    <location>
        <begin position="73"/>
        <end position="94"/>
    </location>
</feature>
<dbReference type="EMBL" id="CACVKT020000281">
    <property type="protein sequence ID" value="CAC5357980.1"/>
    <property type="molecule type" value="Genomic_DNA"/>
</dbReference>
<keyword evidence="3" id="KW-1185">Reference proteome</keyword>